<evidence type="ECO:0000313" key="3">
    <source>
        <dbReference type="Proteomes" id="UP000515743"/>
    </source>
</evidence>
<protein>
    <submittedName>
        <fullName evidence="2">ABC transporter permease</fullName>
    </submittedName>
</protein>
<dbReference type="EMBL" id="CP059404">
    <property type="protein sequence ID" value="QNE90201.1"/>
    <property type="molecule type" value="Genomic_DNA"/>
</dbReference>
<sequence>MNLLLSEWTKLRTTKTFWWTTALFFIFAIAWAVLMAKTATIPEPDPNLPPEFQQTGPPLTSDTFTAIIWMMGLPVLLIQAIMMVTTEYRHKTHTITMTATPVRWKVALVKLLLYVVLAVIFVELALLISFGLGELLAKPEVADLYDPFDEMAKRALWTFPLATALIVVFAQGMGWLLRQTAGAIALSLILYMGIDGLLQMIPKVGEKIVNFAPFTSLNNFIMEVDVESAPWGVTGNLVVFAVWAVALWLLGLFMLERRDV</sequence>
<keyword evidence="3" id="KW-1185">Reference proteome</keyword>
<feature type="transmembrane region" description="Helical" evidence="1">
    <location>
        <begin position="155"/>
        <end position="176"/>
    </location>
</feature>
<keyword evidence="1" id="KW-0812">Transmembrane</keyword>
<feature type="transmembrane region" description="Helical" evidence="1">
    <location>
        <begin position="66"/>
        <end position="86"/>
    </location>
</feature>
<dbReference type="PANTHER" id="PTHR37305">
    <property type="entry name" value="INTEGRAL MEMBRANE PROTEIN-RELATED"/>
    <property type="match status" value="1"/>
</dbReference>
<dbReference type="PANTHER" id="PTHR37305:SF1">
    <property type="entry name" value="MEMBRANE PROTEIN"/>
    <property type="match status" value="1"/>
</dbReference>
<proteinExistence type="predicted"/>
<gene>
    <name evidence="2" type="ORF">H0194_04245</name>
</gene>
<feature type="transmembrane region" description="Helical" evidence="1">
    <location>
        <begin position="237"/>
        <end position="255"/>
    </location>
</feature>
<evidence type="ECO:0000313" key="2">
    <source>
        <dbReference type="EMBL" id="QNE90201.1"/>
    </source>
</evidence>
<organism evidence="2 3">
    <name type="scientific">Corynebacterium incognita</name>
    <dbReference type="NCBI Taxonomy" id="2754725"/>
    <lineage>
        <taxon>Bacteria</taxon>
        <taxon>Bacillati</taxon>
        <taxon>Actinomycetota</taxon>
        <taxon>Actinomycetes</taxon>
        <taxon>Mycobacteriales</taxon>
        <taxon>Corynebacteriaceae</taxon>
        <taxon>Corynebacterium</taxon>
    </lineage>
</organism>
<accession>A0A7G7CRI5</accession>
<keyword evidence="1" id="KW-0472">Membrane</keyword>
<feature type="transmembrane region" description="Helical" evidence="1">
    <location>
        <begin position="107"/>
        <end position="130"/>
    </location>
</feature>
<dbReference type="AlphaFoldDB" id="A0A7G7CRI5"/>
<evidence type="ECO:0000256" key="1">
    <source>
        <dbReference type="SAM" id="Phobius"/>
    </source>
</evidence>
<keyword evidence="1" id="KW-1133">Transmembrane helix</keyword>
<dbReference type="RefSeq" id="WP_185176574.1">
    <property type="nucleotide sequence ID" value="NZ_CP059404.1"/>
</dbReference>
<feature type="transmembrane region" description="Helical" evidence="1">
    <location>
        <begin position="183"/>
        <end position="201"/>
    </location>
</feature>
<reference evidence="2 3" key="1">
    <citation type="submission" date="2020-07" db="EMBL/GenBank/DDBJ databases">
        <title>Complete genome and description of Corynebacterium incognita strain Marseille-Q3630 sp. nov.</title>
        <authorList>
            <person name="Boxberger M."/>
        </authorList>
    </citation>
    <scope>NUCLEOTIDE SEQUENCE [LARGE SCALE GENOMIC DNA]</scope>
    <source>
        <strain evidence="2 3">Marseille-Q3630</strain>
    </source>
</reference>
<feature type="transmembrane region" description="Helical" evidence="1">
    <location>
        <begin position="16"/>
        <end position="36"/>
    </location>
</feature>
<dbReference type="Proteomes" id="UP000515743">
    <property type="component" value="Chromosome"/>
</dbReference>
<name>A0A7G7CRI5_9CORY</name>
<dbReference type="KEGG" id="cik:H0194_04245"/>